<gene>
    <name evidence="3" type="ORF">FPE_LOCUS30533</name>
</gene>
<evidence type="ECO:0000313" key="3">
    <source>
        <dbReference type="EMBL" id="CAI9783103.1"/>
    </source>
</evidence>
<dbReference type="Proteomes" id="UP000834106">
    <property type="component" value="Chromosome 19"/>
</dbReference>
<evidence type="ECO:0000256" key="1">
    <source>
        <dbReference type="SAM" id="MobiDB-lite"/>
    </source>
</evidence>
<accession>A0AAD2EBE0</accession>
<feature type="region of interest" description="Disordered" evidence="1">
    <location>
        <begin position="65"/>
        <end position="138"/>
    </location>
</feature>
<reference evidence="3" key="1">
    <citation type="submission" date="2023-05" db="EMBL/GenBank/DDBJ databases">
        <authorList>
            <person name="Huff M."/>
        </authorList>
    </citation>
    <scope>NUCLEOTIDE SEQUENCE</scope>
</reference>
<dbReference type="PANTHER" id="PTHR33743">
    <property type="entry name" value="PROTEIN GOLVEN 6-RELATED"/>
    <property type="match status" value="1"/>
</dbReference>
<dbReference type="AlphaFoldDB" id="A0AAD2EBE0"/>
<dbReference type="EMBL" id="OU503054">
    <property type="protein sequence ID" value="CAI9783103.1"/>
    <property type="molecule type" value="Genomic_DNA"/>
</dbReference>
<dbReference type="PANTHER" id="PTHR33743:SF19">
    <property type="entry name" value="PROTEIN GOLVEN 6"/>
    <property type="match status" value="1"/>
</dbReference>
<keyword evidence="4" id="KW-1185">Reference proteome</keyword>
<protein>
    <submittedName>
        <fullName evidence="3">Uncharacterized protein</fullName>
    </submittedName>
</protein>
<organism evidence="3 4">
    <name type="scientific">Fraxinus pennsylvanica</name>
    <dbReference type="NCBI Taxonomy" id="56036"/>
    <lineage>
        <taxon>Eukaryota</taxon>
        <taxon>Viridiplantae</taxon>
        <taxon>Streptophyta</taxon>
        <taxon>Embryophyta</taxon>
        <taxon>Tracheophyta</taxon>
        <taxon>Spermatophyta</taxon>
        <taxon>Magnoliopsida</taxon>
        <taxon>eudicotyledons</taxon>
        <taxon>Gunneridae</taxon>
        <taxon>Pentapetalae</taxon>
        <taxon>asterids</taxon>
        <taxon>lamiids</taxon>
        <taxon>Lamiales</taxon>
        <taxon>Oleaceae</taxon>
        <taxon>Oleeae</taxon>
        <taxon>Fraxinus</taxon>
    </lineage>
</organism>
<keyword evidence="2" id="KW-0732">Signal</keyword>
<name>A0AAD2EBE0_9LAMI</name>
<evidence type="ECO:0000313" key="4">
    <source>
        <dbReference type="Proteomes" id="UP000834106"/>
    </source>
</evidence>
<evidence type="ECO:0000256" key="2">
    <source>
        <dbReference type="SAM" id="SignalP"/>
    </source>
</evidence>
<feature type="signal peptide" evidence="2">
    <location>
        <begin position="1"/>
        <end position="21"/>
    </location>
</feature>
<feature type="compositionally biased region" description="Polar residues" evidence="1">
    <location>
        <begin position="73"/>
        <end position="82"/>
    </location>
</feature>
<feature type="chain" id="PRO_5042264995" evidence="2">
    <location>
        <begin position="22"/>
        <end position="138"/>
    </location>
</feature>
<sequence>MRPLLLVSLLLLSFLTQEAHGIRLRKGSLPARHPIVHGESLRELNRNNNGVEEAVTCKGRRCSGRSGKLVTNKVPNSSTTAIVENYKNEDSSISEKLGGNEENNSPDKPRSIPKSYPDILDIAGMDYSQTARKPPIHN</sequence>
<proteinExistence type="predicted"/>